<reference evidence="2 3" key="2">
    <citation type="submission" date="2020-05" db="EMBL/GenBank/DDBJ databases">
        <title>Identification and distribution of gene clusters putatively required for synthesis of sphingolipid metabolism inhibitors in phylogenetically diverse species of the filamentous fungus Fusarium.</title>
        <authorList>
            <person name="Kim H.-S."/>
            <person name="Busman M."/>
            <person name="Brown D.W."/>
            <person name="Divon H."/>
            <person name="Uhlig S."/>
            <person name="Proctor R.H."/>
        </authorList>
    </citation>
    <scope>NUCLEOTIDE SEQUENCE [LARGE SCALE GENOMIC DNA]</scope>
    <source>
        <strain evidence="2 3">NRRL 25331</strain>
    </source>
</reference>
<proteinExistence type="predicted"/>
<feature type="region of interest" description="Disordered" evidence="1">
    <location>
        <begin position="1"/>
        <end position="20"/>
    </location>
</feature>
<accession>A0A8H5WKV5</accession>
<name>A0A8H5WKV5_FUSCI</name>
<dbReference type="AlphaFoldDB" id="A0A8H5WKV5"/>
<dbReference type="Proteomes" id="UP000572754">
    <property type="component" value="Unassembled WGS sequence"/>
</dbReference>
<sequence>MSSSENHIGNRVEPHASNPASDVLRLSTDAFVSKAALEAGKYWDEMHGRDATSAIENETHPANEDRLIIACAAATITIVEISGRTHIKLVDTLPHSENPKHFVARFPGEEVKGYASKLEHVAEMLRLSQQNGHDKKTFVTMRPAYEDEFDEVNTPEALKTIDDNTGRTTHRYRD</sequence>
<protein>
    <submittedName>
        <fullName evidence="2">Uncharacterized protein</fullName>
    </submittedName>
</protein>
<dbReference type="EMBL" id="JAAQPE010000463">
    <property type="protein sequence ID" value="KAF5662345.1"/>
    <property type="molecule type" value="Genomic_DNA"/>
</dbReference>
<evidence type="ECO:0000313" key="3">
    <source>
        <dbReference type="Proteomes" id="UP000572754"/>
    </source>
</evidence>
<reference evidence="3" key="1">
    <citation type="journal article" date="2020" name="BMC Genomics">
        <title>Correction to: Identification and distribution of gene clusters required for synthesis of sphingolipid metabolism inhibitors in diverse species of the filamentous fungus Fusarium.</title>
        <authorList>
            <person name="Kim H.S."/>
            <person name="Lohmar J.M."/>
            <person name="Busman M."/>
            <person name="Brown D.W."/>
            <person name="Naumann T.A."/>
            <person name="Divon H.H."/>
            <person name="Lysoe E."/>
            <person name="Uhlig S."/>
            <person name="Proctor R.H."/>
        </authorList>
    </citation>
    <scope>NUCLEOTIDE SEQUENCE [LARGE SCALE GENOMIC DNA]</scope>
    <source>
        <strain evidence="3">NRRL 25331</strain>
    </source>
</reference>
<gene>
    <name evidence="2" type="ORF">FCIRC_11539</name>
</gene>
<comment type="caution">
    <text evidence="2">The sequence shown here is derived from an EMBL/GenBank/DDBJ whole genome shotgun (WGS) entry which is preliminary data.</text>
</comment>
<organism evidence="2 3">
    <name type="scientific">Fusarium circinatum</name>
    <name type="common">Pitch canker fungus</name>
    <name type="synonym">Gibberella circinata</name>
    <dbReference type="NCBI Taxonomy" id="48490"/>
    <lineage>
        <taxon>Eukaryota</taxon>
        <taxon>Fungi</taxon>
        <taxon>Dikarya</taxon>
        <taxon>Ascomycota</taxon>
        <taxon>Pezizomycotina</taxon>
        <taxon>Sordariomycetes</taxon>
        <taxon>Hypocreomycetidae</taxon>
        <taxon>Hypocreales</taxon>
        <taxon>Nectriaceae</taxon>
        <taxon>Fusarium</taxon>
        <taxon>Fusarium fujikuroi species complex</taxon>
    </lineage>
</organism>
<evidence type="ECO:0000313" key="2">
    <source>
        <dbReference type="EMBL" id="KAF5662345.1"/>
    </source>
</evidence>
<keyword evidence="3" id="KW-1185">Reference proteome</keyword>
<evidence type="ECO:0000256" key="1">
    <source>
        <dbReference type="SAM" id="MobiDB-lite"/>
    </source>
</evidence>